<keyword evidence="7" id="KW-0234">DNA repair</keyword>
<keyword evidence="6" id="KW-0227">DNA damage</keyword>
<dbReference type="Gene3D" id="1.10.10.10">
    <property type="entry name" value="Winged helix-like DNA-binding domain superfamily/Winged helix DNA-binding domain"/>
    <property type="match status" value="1"/>
</dbReference>
<dbReference type="AlphaFoldDB" id="A0A1F2P8M7"/>
<evidence type="ECO:0000256" key="7">
    <source>
        <dbReference type="ARBA" id="ARBA00023204"/>
    </source>
</evidence>
<protein>
    <recommendedName>
        <fullName evidence="3">methylated-DNA--[protein]-cysteine S-methyltransferase</fullName>
        <ecNumber evidence="3">2.1.1.63</ecNumber>
    </recommendedName>
</protein>
<proteinExistence type="inferred from homology"/>
<dbReference type="PROSITE" id="PS00374">
    <property type="entry name" value="MGMT"/>
    <property type="match status" value="1"/>
</dbReference>
<dbReference type="GO" id="GO:0032259">
    <property type="term" value="P:methylation"/>
    <property type="evidence" value="ECO:0007669"/>
    <property type="project" value="UniProtKB-KW"/>
</dbReference>
<dbReference type="GO" id="GO:0003908">
    <property type="term" value="F:methylated-DNA-[protein]-cysteine S-methyltransferase activity"/>
    <property type="evidence" value="ECO:0007669"/>
    <property type="project" value="UniProtKB-EC"/>
</dbReference>
<evidence type="ECO:0000256" key="3">
    <source>
        <dbReference type="ARBA" id="ARBA00011918"/>
    </source>
</evidence>
<accession>A0A1F2P8M7</accession>
<dbReference type="PANTHER" id="PTHR10815">
    <property type="entry name" value="METHYLATED-DNA--PROTEIN-CYSTEINE METHYLTRANSFERASE"/>
    <property type="match status" value="1"/>
</dbReference>
<comment type="similarity">
    <text evidence="2">Belongs to the MGMT family.</text>
</comment>
<dbReference type="InterPro" id="IPR036388">
    <property type="entry name" value="WH-like_DNA-bd_sf"/>
</dbReference>
<reference evidence="10" key="1">
    <citation type="submission" date="2016-05" db="EMBL/GenBank/DDBJ databases">
        <title>Microbial consortia oxidize butane by reversing methanogenesis.</title>
        <authorList>
            <person name="Laso-Perez R."/>
            <person name="Richter M."/>
            <person name="Wegener G."/>
            <person name="Musat F."/>
        </authorList>
    </citation>
    <scope>NUCLEOTIDE SEQUENCE [LARGE SCALE GENOMIC DNA]</scope>
    <source>
        <strain evidence="10">BOX2</strain>
    </source>
</reference>
<dbReference type="InterPro" id="IPR001497">
    <property type="entry name" value="MethylDNA_cys_MeTrfase_AS"/>
</dbReference>
<dbReference type="SUPFAM" id="SSF46767">
    <property type="entry name" value="Methylated DNA-protein cysteine methyltransferase, C-terminal domain"/>
    <property type="match status" value="1"/>
</dbReference>
<evidence type="ECO:0000313" key="10">
    <source>
        <dbReference type="EMBL" id="OFV67700.1"/>
    </source>
</evidence>
<evidence type="ECO:0000256" key="5">
    <source>
        <dbReference type="ARBA" id="ARBA00022679"/>
    </source>
</evidence>
<keyword evidence="4 10" id="KW-0489">Methyltransferase</keyword>
<dbReference type="GO" id="GO:0006281">
    <property type="term" value="P:DNA repair"/>
    <property type="evidence" value="ECO:0007669"/>
    <property type="project" value="UniProtKB-KW"/>
</dbReference>
<dbReference type="STRING" id="1838285.SCAL_001075"/>
<evidence type="ECO:0000256" key="1">
    <source>
        <dbReference type="ARBA" id="ARBA00001286"/>
    </source>
</evidence>
<dbReference type="InterPro" id="IPR014048">
    <property type="entry name" value="MethylDNA_cys_MeTrfase_DNA-bd"/>
</dbReference>
<dbReference type="Proteomes" id="UP000186940">
    <property type="component" value="Unassembled WGS sequence"/>
</dbReference>
<comment type="catalytic activity">
    <reaction evidence="1">
        <text>a 4-O-methyl-thymidine in DNA + L-cysteinyl-[protein] = a thymidine in DNA + S-methyl-L-cysteinyl-[protein]</text>
        <dbReference type="Rhea" id="RHEA:53428"/>
        <dbReference type="Rhea" id="RHEA-COMP:10131"/>
        <dbReference type="Rhea" id="RHEA-COMP:10132"/>
        <dbReference type="Rhea" id="RHEA-COMP:13555"/>
        <dbReference type="Rhea" id="RHEA-COMP:13556"/>
        <dbReference type="ChEBI" id="CHEBI:29950"/>
        <dbReference type="ChEBI" id="CHEBI:82612"/>
        <dbReference type="ChEBI" id="CHEBI:137386"/>
        <dbReference type="ChEBI" id="CHEBI:137387"/>
        <dbReference type="EC" id="2.1.1.63"/>
    </reaction>
</comment>
<dbReference type="PANTHER" id="PTHR10815:SF13">
    <property type="entry name" value="METHYLATED-DNA--PROTEIN-CYSTEINE METHYLTRANSFERASE"/>
    <property type="match status" value="1"/>
</dbReference>
<dbReference type="FunFam" id="1.10.10.10:FF:000214">
    <property type="entry name" value="Methylated-DNA--protein-cysteine methyltransferase"/>
    <property type="match status" value="1"/>
</dbReference>
<name>A0A1F2P8M7_9EURY</name>
<keyword evidence="5" id="KW-0808">Transferase</keyword>
<evidence type="ECO:0000256" key="8">
    <source>
        <dbReference type="ARBA" id="ARBA00049348"/>
    </source>
</evidence>
<comment type="caution">
    <text evidence="10">The sequence shown here is derived from an EMBL/GenBank/DDBJ whole genome shotgun (WGS) entry which is preliminary data.</text>
</comment>
<dbReference type="EMBL" id="LYOS01000003">
    <property type="protein sequence ID" value="OFV67700.1"/>
    <property type="molecule type" value="Genomic_DNA"/>
</dbReference>
<dbReference type="CDD" id="cd06445">
    <property type="entry name" value="ATase"/>
    <property type="match status" value="1"/>
</dbReference>
<keyword evidence="11" id="KW-1185">Reference proteome</keyword>
<evidence type="ECO:0000256" key="6">
    <source>
        <dbReference type="ARBA" id="ARBA00022763"/>
    </source>
</evidence>
<feature type="domain" description="Methylated-DNA-[protein]-cysteine S-methyltransferase DNA binding" evidence="9">
    <location>
        <begin position="80"/>
        <end position="158"/>
    </location>
</feature>
<sequence length="168" mass="18306">MVSRAIYSTLLNRYLLLTKEEGGLRLKIIKPEEWITSDQLKEKKCEDKELLRVIRGIKAYLGGLKVDFGGCMISMDGLTAFERNVLEKVRTIPYGIVCTYADIASSIGNSGAYRAVGTALGKNPAPIIVPCHRVVAKNGIGGYAFGIDIKTKLLSLEGNTIWGDRVGG</sequence>
<organism evidence="10 11">
    <name type="scientific">Candidatus Syntropharchaeum caldarium</name>
    <dbReference type="NCBI Taxonomy" id="1838285"/>
    <lineage>
        <taxon>Archaea</taxon>
        <taxon>Methanobacteriati</taxon>
        <taxon>Methanobacteriota</taxon>
        <taxon>Stenosarchaea group</taxon>
        <taxon>Methanomicrobia</taxon>
        <taxon>Methanosarcinales</taxon>
        <taxon>ANME-2 cluster</taxon>
        <taxon>Candidatus Syntropharchaeum</taxon>
    </lineage>
</organism>
<evidence type="ECO:0000256" key="4">
    <source>
        <dbReference type="ARBA" id="ARBA00022603"/>
    </source>
</evidence>
<dbReference type="Pfam" id="PF01035">
    <property type="entry name" value="DNA_binding_1"/>
    <property type="match status" value="1"/>
</dbReference>
<evidence type="ECO:0000313" key="11">
    <source>
        <dbReference type="Proteomes" id="UP000186940"/>
    </source>
</evidence>
<dbReference type="EC" id="2.1.1.63" evidence="3"/>
<dbReference type="InterPro" id="IPR036217">
    <property type="entry name" value="MethylDNA_cys_MeTrfase_DNAb"/>
</dbReference>
<dbReference type="NCBIfam" id="TIGR00589">
    <property type="entry name" value="ogt"/>
    <property type="match status" value="1"/>
</dbReference>
<evidence type="ECO:0000259" key="9">
    <source>
        <dbReference type="Pfam" id="PF01035"/>
    </source>
</evidence>
<dbReference type="PATRIC" id="fig|1838285.3.peg.1094"/>
<evidence type="ECO:0000256" key="2">
    <source>
        <dbReference type="ARBA" id="ARBA00008711"/>
    </source>
</evidence>
<comment type="catalytic activity">
    <reaction evidence="8">
        <text>a 6-O-methyl-2'-deoxyguanosine in DNA + L-cysteinyl-[protein] = S-methyl-L-cysteinyl-[protein] + a 2'-deoxyguanosine in DNA</text>
        <dbReference type="Rhea" id="RHEA:24000"/>
        <dbReference type="Rhea" id="RHEA-COMP:10131"/>
        <dbReference type="Rhea" id="RHEA-COMP:10132"/>
        <dbReference type="Rhea" id="RHEA-COMP:11367"/>
        <dbReference type="Rhea" id="RHEA-COMP:11368"/>
        <dbReference type="ChEBI" id="CHEBI:29950"/>
        <dbReference type="ChEBI" id="CHEBI:82612"/>
        <dbReference type="ChEBI" id="CHEBI:85445"/>
        <dbReference type="ChEBI" id="CHEBI:85448"/>
        <dbReference type="EC" id="2.1.1.63"/>
    </reaction>
</comment>
<gene>
    <name evidence="10" type="ORF">SCAL_001075</name>
</gene>